<feature type="non-terminal residue" evidence="14">
    <location>
        <position position="1"/>
    </location>
</feature>
<proteinExistence type="inferred from homology"/>
<dbReference type="Gene3D" id="3.40.430.10">
    <property type="entry name" value="Dihydrofolate Reductase, subunit A"/>
    <property type="match status" value="1"/>
</dbReference>
<evidence type="ECO:0000256" key="9">
    <source>
        <dbReference type="ARBA" id="ARBA00030073"/>
    </source>
</evidence>
<comment type="catalytic activity">
    <reaction evidence="11">
        <text>2,5-diamino-6-(1-D-ribitylamino)pyrimidin-4(3H)-one 5'-phosphate + NAD(+) = 2,5-diamino-6-(1-D-ribosylamino)pyrimidin-4(3H)-one 5'-phosphate + NADH + H(+)</text>
        <dbReference type="Rhea" id="RHEA:27274"/>
        <dbReference type="ChEBI" id="CHEBI:15378"/>
        <dbReference type="ChEBI" id="CHEBI:57540"/>
        <dbReference type="ChEBI" id="CHEBI:57945"/>
        <dbReference type="ChEBI" id="CHEBI:58890"/>
        <dbReference type="ChEBI" id="CHEBI:59545"/>
        <dbReference type="EC" id="1.1.1.302"/>
    </reaction>
</comment>
<evidence type="ECO:0000313" key="14">
    <source>
        <dbReference type="EMBL" id="ODV71283.1"/>
    </source>
</evidence>
<organism evidence="14 15">
    <name type="scientific">Cyberlindnera jadinii (strain ATCC 18201 / CBS 1600 / BCRC 20928 / JCM 3617 / NBRC 0987 / NRRL Y-1542)</name>
    <name type="common">Torula yeast</name>
    <name type="synonym">Candida utilis</name>
    <dbReference type="NCBI Taxonomy" id="983966"/>
    <lineage>
        <taxon>Eukaryota</taxon>
        <taxon>Fungi</taxon>
        <taxon>Dikarya</taxon>
        <taxon>Ascomycota</taxon>
        <taxon>Saccharomycotina</taxon>
        <taxon>Saccharomycetes</taxon>
        <taxon>Phaffomycetales</taxon>
        <taxon>Phaffomycetaceae</taxon>
        <taxon>Cyberlindnera</taxon>
    </lineage>
</organism>
<dbReference type="RefSeq" id="XP_020068322.1">
    <property type="nucleotide sequence ID" value="XM_020213020.1"/>
</dbReference>
<accession>A0A1E4RVH0</accession>
<dbReference type="InterPro" id="IPR002734">
    <property type="entry name" value="RibDG_C"/>
</dbReference>
<evidence type="ECO:0000256" key="2">
    <source>
        <dbReference type="ARBA" id="ARBA00005104"/>
    </source>
</evidence>
<keyword evidence="6" id="KW-0686">Riboflavin biosynthesis</keyword>
<evidence type="ECO:0000256" key="11">
    <source>
        <dbReference type="ARBA" id="ARBA00047550"/>
    </source>
</evidence>
<dbReference type="OrthoDB" id="5432at2759"/>
<dbReference type="InterPro" id="IPR024072">
    <property type="entry name" value="DHFR-like_dom_sf"/>
</dbReference>
<dbReference type="EC" id="1.1.1.302" evidence="4"/>
<evidence type="ECO:0000313" key="15">
    <source>
        <dbReference type="Proteomes" id="UP000094389"/>
    </source>
</evidence>
<dbReference type="PANTHER" id="PTHR38011:SF7">
    <property type="entry name" value="2,5-DIAMINO-6-RIBOSYLAMINO-4(3H)-PYRIMIDINONE 5'-PHOSPHATE REDUCTASE"/>
    <property type="match status" value="1"/>
</dbReference>
<dbReference type="OMA" id="HYLRYHH"/>
<keyword evidence="15" id="KW-1185">Reference proteome</keyword>
<dbReference type="SUPFAM" id="SSF53597">
    <property type="entry name" value="Dihydrofolate reductase-like"/>
    <property type="match status" value="1"/>
</dbReference>
<keyword evidence="7" id="KW-0521">NADP</keyword>
<dbReference type="InterPro" id="IPR050765">
    <property type="entry name" value="Riboflavin_Biosynth_HTPR"/>
</dbReference>
<comment type="pathway">
    <text evidence="2">Cofactor biosynthesis; riboflavin biosynthesis.</text>
</comment>
<name>A0A1E4RVH0_CYBJN</name>
<dbReference type="EMBL" id="KV453942">
    <property type="protein sequence ID" value="ODV71283.1"/>
    <property type="molecule type" value="Genomic_DNA"/>
</dbReference>
<evidence type="ECO:0000256" key="4">
    <source>
        <dbReference type="ARBA" id="ARBA00012851"/>
    </source>
</evidence>
<feature type="domain" description="Bacterial bifunctional deaminase-reductase C-terminal" evidence="13">
    <location>
        <begin position="23"/>
        <end position="229"/>
    </location>
</feature>
<evidence type="ECO:0000256" key="8">
    <source>
        <dbReference type="ARBA" id="ARBA00023002"/>
    </source>
</evidence>
<comment type="catalytic activity">
    <reaction evidence="12">
        <text>2,5-diamino-6-(1-D-ribitylamino)pyrimidin-4(3H)-one 5'-phosphate + NADP(+) = 2,5-diamino-6-(1-D-ribosylamino)pyrimidin-4(3H)-one 5'-phosphate + NADPH + H(+)</text>
        <dbReference type="Rhea" id="RHEA:27278"/>
        <dbReference type="ChEBI" id="CHEBI:15378"/>
        <dbReference type="ChEBI" id="CHEBI:57783"/>
        <dbReference type="ChEBI" id="CHEBI:58349"/>
        <dbReference type="ChEBI" id="CHEBI:58890"/>
        <dbReference type="ChEBI" id="CHEBI:59545"/>
        <dbReference type="EC" id="1.1.1.302"/>
    </reaction>
</comment>
<dbReference type="AlphaFoldDB" id="A0A1E4RVH0"/>
<dbReference type="GO" id="GO:0009231">
    <property type="term" value="P:riboflavin biosynthetic process"/>
    <property type="evidence" value="ECO:0007669"/>
    <property type="project" value="UniProtKB-UniPathway"/>
</dbReference>
<keyword evidence="8" id="KW-0560">Oxidoreductase</keyword>
<protein>
    <recommendedName>
        <fullName evidence="5">2,5-diamino-6-ribosylamino-4(3H)-pyrimidinone 5'-phosphate reductase</fullName>
        <ecNumber evidence="4">1.1.1.302</ecNumber>
    </recommendedName>
    <alternativeName>
        <fullName evidence="10">2,5-diamino-6-(5-phospho-D-ribosylamino)pyrimidin-4(3H)-one reductase</fullName>
    </alternativeName>
    <alternativeName>
        <fullName evidence="9">2,5-diamino-6-ribitylamino-4(3H)-pyrimidinone 5'-phosphate synthase</fullName>
    </alternativeName>
</protein>
<dbReference type="NCBIfam" id="TIGR00227">
    <property type="entry name" value="ribD_Cterm"/>
    <property type="match status" value="1"/>
</dbReference>
<dbReference type="Proteomes" id="UP000094389">
    <property type="component" value="Unassembled WGS sequence"/>
</dbReference>
<dbReference type="UniPathway" id="UPA00275"/>
<dbReference type="PANTHER" id="PTHR38011">
    <property type="entry name" value="DIHYDROFOLATE REDUCTASE FAMILY PROTEIN (AFU_ORTHOLOGUE AFUA_8G06820)"/>
    <property type="match status" value="1"/>
</dbReference>
<sequence length="236" mass="26013">PYTNQALMDFLNSYLPTTIQDRPFVTLTYAQSLDSRISSGIGQRTAISHAETKEMTQYLRSQHDGILVGVNTALSDDPGLNCKLSLAQSPRPIIIDPHFKWDYCGSKMERLALEGVGQAPWIVISTECCEHSKVEYLRSKGGNVIEMELNNGLIDLRLLFTRLKQLGIDSLMVEGGAKIINSLLQTTPTLIDSLIITIGPVFLGQNGVQVSPASKVQLKNVTWWTGITDSVMCCNL</sequence>
<evidence type="ECO:0000256" key="12">
    <source>
        <dbReference type="ARBA" id="ARBA00049020"/>
    </source>
</evidence>
<comment type="function">
    <text evidence="1">Catalyzes an early step in riboflavin biosynthesis, the NADPH-dependent reduction of the ribose side chain of 2,5-diamino-6-ribosylamino-4(3H)-pyrimidinone 5'-phosphate, yielding 2,5-diamino-6-ribitylamino-4(3H)-pyrimidinone 5'-phosphate.</text>
</comment>
<dbReference type="GO" id="GO:0008703">
    <property type="term" value="F:5-amino-6-(5-phosphoribosylamino)uracil reductase activity"/>
    <property type="evidence" value="ECO:0007669"/>
    <property type="project" value="InterPro"/>
</dbReference>
<evidence type="ECO:0000256" key="1">
    <source>
        <dbReference type="ARBA" id="ARBA00003555"/>
    </source>
</evidence>
<dbReference type="STRING" id="983966.A0A1E4RVH0"/>
<evidence type="ECO:0000256" key="6">
    <source>
        <dbReference type="ARBA" id="ARBA00022619"/>
    </source>
</evidence>
<evidence type="ECO:0000259" key="13">
    <source>
        <dbReference type="Pfam" id="PF01872"/>
    </source>
</evidence>
<dbReference type="GO" id="GO:0050661">
    <property type="term" value="F:NADP binding"/>
    <property type="evidence" value="ECO:0007669"/>
    <property type="project" value="InterPro"/>
</dbReference>
<evidence type="ECO:0000256" key="10">
    <source>
        <dbReference type="ARBA" id="ARBA00031630"/>
    </source>
</evidence>
<dbReference type="InterPro" id="IPR011549">
    <property type="entry name" value="RibD_C"/>
</dbReference>
<evidence type="ECO:0000256" key="7">
    <source>
        <dbReference type="ARBA" id="ARBA00022857"/>
    </source>
</evidence>
<gene>
    <name evidence="14" type="ORF">CYBJADRAFT_131827</name>
</gene>
<comment type="similarity">
    <text evidence="3">Belongs to the HTP reductase family.</text>
</comment>
<evidence type="ECO:0000256" key="5">
    <source>
        <dbReference type="ARBA" id="ARBA00015035"/>
    </source>
</evidence>
<dbReference type="GeneID" id="30987416"/>
<reference evidence="14 15" key="1">
    <citation type="journal article" date="2016" name="Proc. Natl. Acad. Sci. U.S.A.">
        <title>Comparative genomics of biotechnologically important yeasts.</title>
        <authorList>
            <person name="Riley R."/>
            <person name="Haridas S."/>
            <person name="Wolfe K.H."/>
            <person name="Lopes M.R."/>
            <person name="Hittinger C.T."/>
            <person name="Goeker M."/>
            <person name="Salamov A.A."/>
            <person name="Wisecaver J.H."/>
            <person name="Long T.M."/>
            <person name="Calvey C.H."/>
            <person name="Aerts A.L."/>
            <person name="Barry K.W."/>
            <person name="Choi C."/>
            <person name="Clum A."/>
            <person name="Coughlan A.Y."/>
            <person name="Deshpande S."/>
            <person name="Douglass A.P."/>
            <person name="Hanson S.J."/>
            <person name="Klenk H.-P."/>
            <person name="LaButti K.M."/>
            <person name="Lapidus A."/>
            <person name="Lindquist E.A."/>
            <person name="Lipzen A.M."/>
            <person name="Meier-Kolthoff J.P."/>
            <person name="Ohm R.A."/>
            <person name="Otillar R.P."/>
            <person name="Pangilinan J.L."/>
            <person name="Peng Y."/>
            <person name="Rokas A."/>
            <person name="Rosa C.A."/>
            <person name="Scheuner C."/>
            <person name="Sibirny A.A."/>
            <person name="Slot J.C."/>
            <person name="Stielow J.B."/>
            <person name="Sun H."/>
            <person name="Kurtzman C.P."/>
            <person name="Blackwell M."/>
            <person name="Grigoriev I.V."/>
            <person name="Jeffries T.W."/>
        </authorList>
    </citation>
    <scope>NUCLEOTIDE SEQUENCE [LARGE SCALE GENOMIC DNA]</scope>
    <source>
        <strain evidence="15">ATCC 18201 / CBS 1600 / BCRC 20928 / JCM 3617 / NBRC 0987 / NRRL Y-1542</strain>
    </source>
</reference>
<evidence type="ECO:0000256" key="3">
    <source>
        <dbReference type="ARBA" id="ARBA00009723"/>
    </source>
</evidence>
<dbReference type="Pfam" id="PF01872">
    <property type="entry name" value="RibD_C"/>
    <property type="match status" value="1"/>
</dbReference>